<dbReference type="EMBL" id="LXQA011260256">
    <property type="protein sequence ID" value="MCI91015.1"/>
    <property type="molecule type" value="Genomic_DNA"/>
</dbReference>
<name>A0A392VWF9_9FABA</name>
<keyword evidence="2" id="KW-1185">Reference proteome</keyword>
<feature type="non-terminal residue" evidence="1">
    <location>
        <position position="1"/>
    </location>
</feature>
<protein>
    <submittedName>
        <fullName evidence="1">Uncharacterized protein</fullName>
    </submittedName>
</protein>
<sequence length="43" mass="3673">AVACDAAGCVEAGGTCDAPGCVVAGGACDAPGCAAGVVCDASG</sequence>
<proteinExistence type="predicted"/>
<evidence type="ECO:0000313" key="1">
    <source>
        <dbReference type="EMBL" id="MCI91015.1"/>
    </source>
</evidence>
<accession>A0A392VWF9</accession>
<reference evidence="1 2" key="1">
    <citation type="journal article" date="2018" name="Front. Plant Sci.">
        <title>Red Clover (Trifolium pratense) and Zigzag Clover (T. medium) - A Picture of Genomic Similarities and Differences.</title>
        <authorList>
            <person name="Dluhosova J."/>
            <person name="Istvanek J."/>
            <person name="Nedelnik J."/>
            <person name="Repkova J."/>
        </authorList>
    </citation>
    <scope>NUCLEOTIDE SEQUENCE [LARGE SCALE GENOMIC DNA]</scope>
    <source>
        <strain evidence="2">cv. 10/8</strain>
        <tissue evidence="1">Leaf</tissue>
    </source>
</reference>
<organism evidence="1 2">
    <name type="scientific">Trifolium medium</name>
    <dbReference type="NCBI Taxonomy" id="97028"/>
    <lineage>
        <taxon>Eukaryota</taxon>
        <taxon>Viridiplantae</taxon>
        <taxon>Streptophyta</taxon>
        <taxon>Embryophyta</taxon>
        <taxon>Tracheophyta</taxon>
        <taxon>Spermatophyta</taxon>
        <taxon>Magnoliopsida</taxon>
        <taxon>eudicotyledons</taxon>
        <taxon>Gunneridae</taxon>
        <taxon>Pentapetalae</taxon>
        <taxon>rosids</taxon>
        <taxon>fabids</taxon>
        <taxon>Fabales</taxon>
        <taxon>Fabaceae</taxon>
        <taxon>Papilionoideae</taxon>
        <taxon>50 kb inversion clade</taxon>
        <taxon>NPAAA clade</taxon>
        <taxon>Hologalegina</taxon>
        <taxon>IRL clade</taxon>
        <taxon>Trifolieae</taxon>
        <taxon>Trifolium</taxon>
    </lineage>
</organism>
<dbReference type="Proteomes" id="UP000265520">
    <property type="component" value="Unassembled WGS sequence"/>
</dbReference>
<comment type="caution">
    <text evidence="1">The sequence shown here is derived from an EMBL/GenBank/DDBJ whole genome shotgun (WGS) entry which is preliminary data.</text>
</comment>
<feature type="non-terminal residue" evidence="1">
    <location>
        <position position="43"/>
    </location>
</feature>
<evidence type="ECO:0000313" key="2">
    <source>
        <dbReference type="Proteomes" id="UP000265520"/>
    </source>
</evidence>
<dbReference type="AlphaFoldDB" id="A0A392VWF9"/>